<evidence type="ECO:0000313" key="2">
    <source>
        <dbReference type="Proteomes" id="UP000031512"/>
    </source>
</evidence>
<dbReference type="Proteomes" id="UP000031512">
    <property type="component" value="Unassembled WGS sequence"/>
</dbReference>
<evidence type="ECO:0000313" key="1">
    <source>
        <dbReference type="EMBL" id="EKX73813.1"/>
    </source>
</evidence>
<dbReference type="RefSeq" id="XP_004833265.1">
    <property type="nucleotide sequence ID" value="XM_004833208.1"/>
</dbReference>
<sequence length="2001" mass="227290">MVELIVDIHNRCRSSKIRCKCNGNGVGHISVKTGIVKSTDFRYYTHTANGNNKISNVFWQKFELDRTRGVRYAFKDVQSVTKFYHSKLDGKNNFIRKPLIIRIGKPYGKIYWYENLGHYGNGKWERIYDTDEYPTGEDYSKKNEKLEGKLTEVTCRLFAYHGIRLDFTQNARTTHCPICNKQNDVTCLKENLSSISGYSKYSHCSENFSDKYVIVHKNCPITFRKKSLSDNKGYYLPIRLDENVGSVSVYYWDGDEEYKNPLLLEIGFKNGANPFWFENISKGDKGGEIKHDKWRYINPKKPGGDISHSAHLKKRLNLLNCVYNGVVQISVGKSYCHSKHYLHKDRTGYWYGEIRDTYPLLYAHIYESNNEFKDKLFNISEISIDRQKEKFEQNILPFTDVKRFVVYVSPCYSDKPFLICFEYDRNKNHKWYYRQYERDTWKEHRFSDQSFGNIKTEIGDLFKQFKTSFRLNDCHVSTSSKGIKLNLEKIPSDERLLRYYDSSDNNTPIFVTKYEETPVVNFLKNFHSTTKNPFIVNEYLQDGYKIGTGMKPLEGVEGFSVYLWDGEPEKPILLEVKQITKEKKYYGRGKNFWGPSQVEGLDELQALDHQNCQHNNAIPMELTNPTDLTRFLPKNKSTCLSTKSIQTSSSVTLPQGASGTYTGKGYQIPGNAKISRVTYNGQPTNIVPPYTQYGPIFNIYYWKEDQNVPLLVEFKPKTGGNSTWYENVGGNGTEYKEWKNINDVMSKGFYDTKNNLTDDFIKKLHEVNCKVNKVVKLDISRPPGRYCHDVNFSHERRIKVTAGSRNDPYNGFTGYVHEPADTGQTFILIAITNNGKEQNVDGLPLKDISKVTVYFPNCYGGASVAIYIKDTVGTEKWFSKTPDDKWKEATQKFQDKGNTEVRDLLSNIRNSIHACDPSKNLLPSFPHPSLGLISTVDDDKNDKRGSLEDMFTDDPDVDNKGNDGFVELNDEYEDRSIVEYVSYSTFVKDTAEQLQRAGVTPQNIPIPQVAKIASGVTIDISQDVDSTPGYKLYGYTGERVDLEKSEYPPGFYMFAHKPHEEDSFTVNEVQYGGIIREEIKQFGLINSYSVWYWTGDEKLNNPLLVEVLKEDGTYIYKSSKGGGNSWYNTSRNNSDLTIPLEGEELEEKLDDLNCQLNNAATINLSKNFVKNRSHSCANVCVDLRSIRSNDNSIDYYKYTISDQNYKLAKIKYYIAGNPNRKRITATELEFPLDAPVDLYTFYCSEKPVLIYVSHRGTSSQPNISGWYKKGVLDSTLWTKVTDDLPSISPNTFDNIECINFNKIANALGCVKNCSDGPRNGGHANGSLHINPVSLQSNLEVTIKLSQKPARPVITIVYIDPPLTGKAIEVILTNEPDGSDFLKYEHTDSTRKPFKLKAVEDDQNRTVSGANGKNVTSVSAYYWKDEDSTGNYKYYENSKNNEWKDITGDYLPKGSKLSEYQLLQKLTFLNCDINDVVQIYLGVTRTITYCHHPIPTYPQYGHAKKIRATPAVDSDKLINYVAYEHAPMEGGTFNISKFTNGTKHPIVPNDIKLPIKDVKKVIVYLCIKGNKTPLLIYLDSDIPKNPSDRWFQSKNGGKTWDKSTGLGHPNDNKSIINILDGLESACKPPTVTIDIYKRGEPTGRFITYRDDILHHIASDVYVNGSPSVVAKGFTECEHNTQGRDYFKLQNVNYNGKPTTGILSGSTTHRIIYISVFYWSALEDPSRKDTSGPLLVKVTTQEITGGFTETYYENTGDSGNLNWGPTSVDTANIETKLDLLNCKLNNAVVININERPDNGQSKTYDACERNILDGSHGERMQVKKDDITSSNKLGNYEVYKHTLNNGGGKPFHIVGFRNDDTPLSRLPKNILDVDQVKVYFCSKDDPKRPLLIYYKTNGAAHHWYKNTYKDGTIPGNWIPAELSNTNAPEKYDEIKKVLNSLESKCSVAQEGEIGRLGLETATVLTGGGLYGVISGVFGGSGAAGLAGWKLYKKFKGDPWVRQI</sequence>
<keyword evidence="2" id="KW-1185">Reference proteome</keyword>
<dbReference type="KEGG" id="beq:BEWA_038500"/>
<dbReference type="STRING" id="1537102.L1LF90"/>
<dbReference type="OrthoDB" id="361062at2759"/>
<dbReference type="EMBL" id="ACOU01000002">
    <property type="protein sequence ID" value="EKX73813.1"/>
    <property type="molecule type" value="Genomic_DNA"/>
</dbReference>
<reference evidence="1 2" key="1">
    <citation type="journal article" date="2012" name="BMC Genomics">
        <title>Comparative genomic analysis and phylogenetic position of Theileria equi.</title>
        <authorList>
            <person name="Kappmeyer L.S."/>
            <person name="Thiagarajan M."/>
            <person name="Herndon D.R."/>
            <person name="Ramsay J.D."/>
            <person name="Caler E."/>
            <person name="Djikeng A."/>
            <person name="Gillespie J.J."/>
            <person name="Lau A.O."/>
            <person name="Roalson E.H."/>
            <person name="Silva J.C."/>
            <person name="Silva M.G."/>
            <person name="Suarez C.E."/>
            <person name="Ueti M.W."/>
            <person name="Nene V.M."/>
            <person name="Mealey R.H."/>
            <person name="Knowles D.P."/>
            <person name="Brayton K.A."/>
        </authorList>
    </citation>
    <scope>NUCLEOTIDE SEQUENCE [LARGE SCALE GENOMIC DNA]</scope>
    <source>
        <strain evidence="1 2">WA</strain>
    </source>
</reference>
<gene>
    <name evidence="1" type="ORF">BEWA_038500</name>
</gene>
<protein>
    <submittedName>
        <fullName evidence="1">Uncharacterized protein</fullName>
    </submittedName>
</protein>
<proteinExistence type="predicted"/>
<dbReference type="GeneID" id="15803177"/>
<dbReference type="VEuPathDB" id="PiroplasmaDB:BEWA_038500"/>
<comment type="caution">
    <text evidence="1">The sequence shown here is derived from an EMBL/GenBank/DDBJ whole genome shotgun (WGS) entry which is preliminary data.</text>
</comment>
<name>L1LF90_THEEQ</name>
<organism evidence="1 2">
    <name type="scientific">Theileria equi strain WA</name>
    <dbReference type="NCBI Taxonomy" id="1537102"/>
    <lineage>
        <taxon>Eukaryota</taxon>
        <taxon>Sar</taxon>
        <taxon>Alveolata</taxon>
        <taxon>Apicomplexa</taxon>
        <taxon>Aconoidasida</taxon>
        <taxon>Piroplasmida</taxon>
        <taxon>Theileriidae</taxon>
        <taxon>Theileria</taxon>
    </lineage>
</organism>
<accession>L1LF90</accession>